<gene>
    <name evidence="1" type="ORF">AYBTSS11_LOCUS11165</name>
</gene>
<protein>
    <submittedName>
        <fullName evidence="1">Uncharacterized protein</fullName>
    </submittedName>
</protein>
<dbReference type="Proteomes" id="UP001189624">
    <property type="component" value="Chromosome 3"/>
</dbReference>
<sequence>MNEFRDWIDSNEMVMYLLLVHNIHGQMVEKKDYRGSLGSYWSDCPICVLNQKLKEIKVRIKRWNKSVFGNVHEKVAMALKAVKHVQSEIDNACDNAERDRNTKFFNRKAPSGVRPGNPSSPLLFCLVEKALNRSVAEELDLSWCALFVQENRDLNTLRQLLTKLAKWKGSLKYQAKKKR</sequence>
<reference evidence="1" key="1">
    <citation type="submission" date="2023-10" db="EMBL/GenBank/DDBJ databases">
        <authorList>
            <person name="Domelevo Entfellner J.-B."/>
        </authorList>
    </citation>
    <scope>NUCLEOTIDE SEQUENCE</scope>
</reference>
<dbReference type="EMBL" id="OY731400">
    <property type="protein sequence ID" value="CAJ1943075.1"/>
    <property type="molecule type" value="Genomic_DNA"/>
</dbReference>
<proteinExistence type="predicted"/>
<organism evidence="1 2">
    <name type="scientific">Sphenostylis stenocarpa</name>
    <dbReference type="NCBI Taxonomy" id="92480"/>
    <lineage>
        <taxon>Eukaryota</taxon>
        <taxon>Viridiplantae</taxon>
        <taxon>Streptophyta</taxon>
        <taxon>Embryophyta</taxon>
        <taxon>Tracheophyta</taxon>
        <taxon>Spermatophyta</taxon>
        <taxon>Magnoliopsida</taxon>
        <taxon>eudicotyledons</taxon>
        <taxon>Gunneridae</taxon>
        <taxon>Pentapetalae</taxon>
        <taxon>rosids</taxon>
        <taxon>fabids</taxon>
        <taxon>Fabales</taxon>
        <taxon>Fabaceae</taxon>
        <taxon>Papilionoideae</taxon>
        <taxon>50 kb inversion clade</taxon>
        <taxon>NPAAA clade</taxon>
        <taxon>indigoferoid/millettioid clade</taxon>
        <taxon>Phaseoleae</taxon>
        <taxon>Sphenostylis</taxon>
    </lineage>
</organism>
<name>A0AA86V9B2_9FABA</name>
<dbReference type="AlphaFoldDB" id="A0AA86V9B2"/>
<dbReference type="Gramene" id="rna-AYBTSS11_LOCUS11165">
    <property type="protein sequence ID" value="CAJ1943075.1"/>
    <property type="gene ID" value="gene-AYBTSS11_LOCUS11165"/>
</dbReference>
<accession>A0AA86V9B2</accession>
<keyword evidence="2" id="KW-1185">Reference proteome</keyword>
<evidence type="ECO:0000313" key="1">
    <source>
        <dbReference type="EMBL" id="CAJ1943075.1"/>
    </source>
</evidence>
<evidence type="ECO:0000313" key="2">
    <source>
        <dbReference type="Proteomes" id="UP001189624"/>
    </source>
</evidence>